<gene>
    <name evidence="1" type="ORF">PUR29_37015</name>
</gene>
<organism evidence="1 2">
    <name type="scientific">Methylobacterium ajmalii</name>
    <dbReference type="NCBI Taxonomy" id="2738439"/>
    <lineage>
        <taxon>Bacteria</taxon>
        <taxon>Pseudomonadati</taxon>
        <taxon>Pseudomonadota</taxon>
        <taxon>Alphaproteobacteria</taxon>
        <taxon>Hyphomicrobiales</taxon>
        <taxon>Methylobacteriaceae</taxon>
        <taxon>Methylobacterium</taxon>
    </lineage>
</organism>
<dbReference type="EMBL" id="JAQYXP010000013">
    <property type="protein sequence ID" value="MEN3239042.1"/>
    <property type="molecule type" value="Genomic_DNA"/>
</dbReference>
<reference evidence="1 2" key="1">
    <citation type="journal article" date="2023" name="PLoS ONE">
        <title>Complete genome assembly of Hawai'i environmental nontuberculous mycobacteria reveals unexpected co-isolation with methylobacteria.</title>
        <authorList>
            <person name="Hendrix J."/>
            <person name="Epperson L.E."/>
            <person name="Tong E.I."/>
            <person name="Chan Y.L."/>
            <person name="Hasan N.A."/>
            <person name="Dawrs S.N."/>
            <person name="Norton G.J."/>
            <person name="Virdi R."/>
            <person name="Crooks J.L."/>
            <person name="Chan E.D."/>
            <person name="Honda J.R."/>
            <person name="Strong M."/>
        </authorList>
    </citation>
    <scope>NUCLEOTIDE SEQUENCE [LARGE SCALE GENOMIC DNA]</scope>
    <source>
        <strain evidence="1 2">NJH_HI04-1</strain>
    </source>
</reference>
<comment type="caution">
    <text evidence="1">The sequence shown here is derived from an EMBL/GenBank/DDBJ whole genome shotgun (WGS) entry which is preliminary data.</text>
</comment>
<evidence type="ECO:0000313" key="2">
    <source>
        <dbReference type="Proteomes" id="UP001407347"/>
    </source>
</evidence>
<name>A0ABV0A5D1_9HYPH</name>
<evidence type="ECO:0000313" key="1">
    <source>
        <dbReference type="EMBL" id="MEN3239042.1"/>
    </source>
</evidence>
<accession>A0ABV0A5D1</accession>
<keyword evidence="2" id="KW-1185">Reference proteome</keyword>
<protein>
    <submittedName>
        <fullName evidence="1">Phage tail assembly chaperone</fullName>
    </submittedName>
</protein>
<dbReference type="RefSeq" id="WP_346013987.1">
    <property type="nucleotide sequence ID" value="NZ_JAQYXP010000013.1"/>
</dbReference>
<dbReference type="Proteomes" id="UP001407347">
    <property type="component" value="Unassembled WGS sequence"/>
</dbReference>
<proteinExistence type="predicted"/>
<sequence length="192" mass="20564">MRLGEHITITIDDVRLTLRPSLRAAVLLERRHGLDRLPGMILEGHATAAADTIAACDEHRTPEEVLELLTRAGPLPRLALIAPALVELCVGLLGFDPDAETEASNDGPSRTIAEAQKHLFGIATGAIGWTPAEAWQATPLEILTAWRGRVELLRAMFGGKDEEAPQERPGLDDDGFAAAIRARATVKAGKSA</sequence>